<comment type="caution">
    <text evidence="2">The sequence shown here is derived from an EMBL/GenBank/DDBJ whole genome shotgun (WGS) entry which is preliminary data.</text>
</comment>
<accession>A0ABP8TYI5</accession>
<evidence type="ECO:0000256" key="1">
    <source>
        <dbReference type="SAM" id="MobiDB-lite"/>
    </source>
</evidence>
<evidence type="ECO:0000313" key="3">
    <source>
        <dbReference type="Proteomes" id="UP001500212"/>
    </source>
</evidence>
<dbReference type="Proteomes" id="UP001500212">
    <property type="component" value="Unassembled WGS sequence"/>
</dbReference>
<sequence length="116" mass="12559">MPIERDFRESRPPMEPAVHGRPGDRRHRTGRRDPTGPRLSTGCGFRRPQDAQQGDKRVDQAGTGPHAHAARPRRTVVHELSTGCAQGGGGRWTKAGGQGRYEIVTGIGLVCPVTTT</sequence>
<feature type="compositionally biased region" description="Basic and acidic residues" evidence="1">
    <location>
        <begin position="47"/>
        <end position="59"/>
    </location>
</feature>
<gene>
    <name evidence="2" type="ORF">GCM10023195_82270</name>
</gene>
<name>A0ABP8TYI5_9ACTN</name>
<proteinExistence type="predicted"/>
<feature type="compositionally biased region" description="Basic and acidic residues" evidence="1">
    <location>
        <begin position="1"/>
        <end position="12"/>
    </location>
</feature>
<protein>
    <submittedName>
        <fullName evidence="2">Uncharacterized protein</fullName>
    </submittedName>
</protein>
<feature type="region of interest" description="Disordered" evidence="1">
    <location>
        <begin position="1"/>
        <end position="76"/>
    </location>
</feature>
<evidence type="ECO:0000313" key="2">
    <source>
        <dbReference type="EMBL" id="GAA4618322.1"/>
    </source>
</evidence>
<organism evidence="2 3">
    <name type="scientific">Actinoallomurus liliacearum</name>
    <dbReference type="NCBI Taxonomy" id="1080073"/>
    <lineage>
        <taxon>Bacteria</taxon>
        <taxon>Bacillati</taxon>
        <taxon>Actinomycetota</taxon>
        <taxon>Actinomycetes</taxon>
        <taxon>Streptosporangiales</taxon>
        <taxon>Thermomonosporaceae</taxon>
        <taxon>Actinoallomurus</taxon>
    </lineage>
</organism>
<dbReference type="EMBL" id="BAABHJ010000040">
    <property type="protein sequence ID" value="GAA4618322.1"/>
    <property type="molecule type" value="Genomic_DNA"/>
</dbReference>
<keyword evidence="3" id="KW-1185">Reference proteome</keyword>
<reference evidence="3" key="1">
    <citation type="journal article" date="2019" name="Int. J. Syst. Evol. Microbiol.">
        <title>The Global Catalogue of Microorganisms (GCM) 10K type strain sequencing project: providing services to taxonomists for standard genome sequencing and annotation.</title>
        <authorList>
            <consortium name="The Broad Institute Genomics Platform"/>
            <consortium name="The Broad Institute Genome Sequencing Center for Infectious Disease"/>
            <person name="Wu L."/>
            <person name="Ma J."/>
        </authorList>
    </citation>
    <scope>NUCLEOTIDE SEQUENCE [LARGE SCALE GENOMIC DNA]</scope>
    <source>
        <strain evidence="3">JCM 17938</strain>
    </source>
</reference>